<comment type="catalytic activity">
    <reaction evidence="4">
        <text>demethylphylloquinol + S-adenosyl-L-methionine = phylloquinol + S-adenosyl-L-homocysteine + H(+)</text>
        <dbReference type="Rhea" id="RHEA:40551"/>
        <dbReference type="ChEBI" id="CHEBI:15378"/>
        <dbReference type="ChEBI" id="CHEBI:28433"/>
        <dbReference type="ChEBI" id="CHEBI:57856"/>
        <dbReference type="ChEBI" id="CHEBI:59789"/>
        <dbReference type="ChEBI" id="CHEBI:87844"/>
        <dbReference type="EC" id="2.1.1.329"/>
    </reaction>
</comment>
<name>A0A2R5FY03_NOSCO</name>
<sequence>MPNAQCPMPHTQYPMTNEIQSIFNRIAPVYDQLNDWLSLGQHRIWKEMAVKWSAAKSGDTALDLCCGSGDLALRLARRVGATGKVYGVDFSPNLLEKAKERSHWQYPQPALALPAVGIAWIEADVLNLPFEDNQFDAATMGYGLRNVKDIPRSLQELYRVLKPGAKAAILDFHRPSNPQLRAFQQLYLDSFVVPVASYLGLKEEYAYISPSLDRFPIGREQIDLARQVGFAVATHYPIANGMMGVLVVSKF</sequence>
<protein>
    <recommendedName>
        <fullName evidence="4">2-phytyl-1,4-naphtoquinone methyltransferase</fullName>
        <ecNumber evidence="4">2.1.1.329</ecNumber>
    </recommendedName>
    <alternativeName>
        <fullName evidence="4">Demethylphylloquinone methyltransferase</fullName>
    </alternativeName>
</protein>
<dbReference type="InterPro" id="IPR004033">
    <property type="entry name" value="UbiE/COQ5_MeTrFase"/>
</dbReference>
<dbReference type="GO" id="GO:0042372">
    <property type="term" value="P:phylloquinone biosynthetic process"/>
    <property type="evidence" value="ECO:0007669"/>
    <property type="project" value="UniProtKB-UniRule"/>
</dbReference>
<proteinExistence type="inferred from homology"/>
<dbReference type="InterPro" id="IPR023576">
    <property type="entry name" value="UbiE/COQ5_MeTrFase_CS"/>
</dbReference>
<evidence type="ECO:0000256" key="2">
    <source>
        <dbReference type="ARBA" id="ARBA00022679"/>
    </source>
</evidence>
<dbReference type="HAMAP" id="MF_01813">
    <property type="entry name" value="MenG_UbiE_methyltr"/>
    <property type="match status" value="1"/>
</dbReference>
<dbReference type="PROSITE" id="PS51608">
    <property type="entry name" value="SAM_MT_UBIE"/>
    <property type="match status" value="1"/>
</dbReference>
<organism evidence="5 6">
    <name type="scientific">Nostoc commune NIES-4072</name>
    <dbReference type="NCBI Taxonomy" id="2005467"/>
    <lineage>
        <taxon>Bacteria</taxon>
        <taxon>Bacillati</taxon>
        <taxon>Cyanobacteriota</taxon>
        <taxon>Cyanophyceae</taxon>
        <taxon>Nostocales</taxon>
        <taxon>Nostocaceae</taxon>
        <taxon>Nostoc</taxon>
    </lineage>
</organism>
<evidence type="ECO:0000256" key="4">
    <source>
        <dbReference type="HAMAP-Rule" id="MF_01982"/>
    </source>
</evidence>
<dbReference type="PANTHER" id="PTHR43591">
    <property type="entry name" value="METHYLTRANSFERASE"/>
    <property type="match status" value="1"/>
</dbReference>
<comment type="pathway">
    <text evidence="4">Cofactor biosynthesis; phylloquinone biosynthesis.</text>
</comment>
<keyword evidence="2 4" id="KW-0808">Transferase</keyword>
<dbReference type="Pfam" id="PF01209">
    <property type="entry name" value="Ubie_methyltran"/>
    <property type="match status" value="1"/>
</dbReference>
<dbReference type="InterPro" id="IPR029063">
    <property type="entry name" value="SAM-dependent_MTases_sf"/>
</dbReference>
<dbReference type="AlphaFoldDB" id="A0A2R5FY03"/>
<comment type="function">
    <text evidence="4">Methyltransferase required for the conversion of 2-phytyl-1,4-beta-naphthoquinol to phylloquinol.</text>
</comment>
<gene>
    <name evidence="4" type="primary">menG</name>
    <name evidence="5" type="ORF">NIES4072_47860</name>
</gene>
<dbReference type="GO" id="GO:0052624">
    <property type="term" value="F:2-phytyl-1,4-naphthoquinone methyltransferase activity"/>
    <property type="evidence" value="ECO:0007669"/>
    <property type="project" value="UniProtKB-EC"/>
</dbReference>
<keyword evidence="5" id="KW-0830">Ubiquinone</keyword>
<accession>A0A2R5FY03</accession>
<keyword evidence="6" id="KW-1185">Reference proteome</keyword>
<dbReference type="Gene3D" id="3.40.50.150">
    <property type="entry name" value="Vaccinia Virus protein VP39"/>
    <property type="match status" value="1"/>
</dbReference>
<dbReference type="Proteomes" id="UP000245124">
    <property type="component" value="Unassembled WGS sequence"/>
</dbReference>
<dbReference type="NCBIfam" id="TIGR01934">
    <property type="entry name" value="MenG_MenH_UbiE"/>
    <property type="match status" value="1"/>
</dbReference>
<dbReference type="PROSITE" id="PS01183">
    <property type="entry name" value="UBIE_1"/>
    <property type="match status" value="1"/>
</dbReference>
<dbReference type="InterPro" id="IPR032904">
    <property type="entry name" value="MenG"/>
</dbReference>
<dbReference type="CDD" id="cd02440">
    <property type="entry name" value="AdoMet_MTases"/>
    <property type="match status" value="1"/>
</dbReference>
<evidence type="ECO:0000256" key="1">
    <source>
        <dbReference type="ARBA" id="ARBA00022603"/>
    </source>
</evidence>
<keyword evidence="3 4" id="KW-0949">S-adenosyl-L-methionine</keyword>
<keyword evidence="1 4" id="KW-0489">Methyltransferase</keyword>
<dbReference type="EC" id="2.1.1.329" evidence="4"/>
<dbReference type="UniPathway" id="UPA00995"/>
<dbReference type="SUPFAM" id="SSF53335">
    <property type="entry name" value="S-adenosyl-L-methionine-dependent methyltransferases"/>
    <property type="match status" value="1"/>
</dbReference>
<dbReference type="NCBIfam" id="NF001244">
    <property type="entry name" value="PRK00216.1-5"/>
    <property type="match status" value="1"/>
</dbReference>
<evidence type="ECO:0000313" key="5">
    <source>
        <dbReference type="EMBL" id="GBG21103.1"/>
    </source>
</evidence>
<dbReference type="EMBL" id="BDUD01000001">
    <property type="protein sequence ID" value="GBG21103.1"/>
    <property type="molecule type" value="Genomic_DNA"/>
</dbReference>
<dbReference type="PANTHER" id="PTHR43591:SF24">
    <property type="entry name" value="2-METHOXY-6-POLYPRENYL-1,4-BENZOQUINOL METHYLASE, MITOCHONDRIAL"/>
    <property type="match status" value="1"/>
</dbReference>
<evidence type="ECO:0000256" key="3">
    <source>
        <dbReference type="ARBA" id="ARBA00022691"/>
    </source>
</evidence>
<evidence type="ECO:0000313" key="6">
    <source>
        <dbReference type="Proteomes" id="UP000245124"/>
    </source>
</evidence>
<comment type="caution">
    <text evidence="5">The sequence shown here is derived from an EMBL/GenBank/DDBJ whole genome shotgun (WGS) entry which is preliminary data.</text>
</comment>
<comment type="similarity">
    <text evidence="4">Belongs to the class I-like SAM-binding methyltransferase superfamily. MenG/UbiE family.</text>
</comment>
<dbReference type="GO" id="GO:0032259">
    <property type="term" value="P:methylation"/>
    <property type="evidence" value="ECO:0007669"/>
    <property type="project" value="UniProtKB-KW"/>
</dbReference>
<dbReference type="HAMAP" id="MF_01982">
    <property type="entry name" value="MenG_phylloquinone_subfam"/>
    <property type="match status" value="1"/>
</dbReference>
<reference evidence="5 6" key="1">
    <citation type="submission" date="2017-06" db="EMBL/GenBank/DDBJ databases">
        <title>Genome sequencing of cyanobaciteial culture collection at National Institute for Environmental Studies (NIES).</title>
        <authorList>
            <person name="Hirose Y."/>
            <person name="Shimura Y."/>
            <person name="Fujisawa T."/>
            <person name="Nakamura Y."/>
            <person name="Kawachi M."/>
        </authorList>
    </citation>
    <scope>NUCLEOTIDE SEQUENCE [LARGE SCALE GENOMIC DNA]</scope>
    <source>
        <strain evidence="5 6">NIES-4072</strain>
    </source>
</reference>